<dbReference type="EC" id="4.1.2.44" evidence="1"/>
<proteinExistence type="predicted"/>
<sequence length="582" mass="63119">MYCSGRGPSARPGFSKAAVPLHPGALAVNAPLPNPKVDYRTDPSQYHHVKLSFDGAVATLAIDIDEDAGIRPGYKLKLNSYDLGVDIELHDALQRVRFEHPEVRSVVVTSGKDRVFCSGANIFMLGLSSHAWKVNFCKFTNETRNGIEDSSRHSGLKFIAALNGACAGGGYELALACDDIVLVDDRSSSVSLPEVPLLGVLPGTGGLTRVTDKRHVRHDLADIFCTTSEGVRGQKAVDWRLVDAIAKPAQFAGFVAERAAKLGEKSDRPASGKGVPLPKVQRTETADGIAYQHVNVAIDRARRVATLTVKAPTGAQPGDVAGIEAAGAAWWPLAMARELDDAILHLRTNELDIGTWLLKTEGDAAAVLANDALMQANQQHWFVRETLGMLRRTLARLDVSSRSLFALVEPGSCFAGTLAELAFCADRAYMLVLPDEPAKAPRLQLNELNFGAYPMVNGQSRLARRFYEEEAPLAAARAAIGQPLDGEAADQLGLITAAPDDIDWDDEVRIALEERAAMSPDALTGLEANLRFAQKENMLTRIFGRLTAWQNWIFQRPNAVGEHGALKVYGKGDKAQFDWNRV</sequence>
<dbReference type="InterPro" id="IPR017633">
    <property type="entry name" value="Benz-CoA_dihydrodiol_lyase"/>
</dbReference>
<dbReference type="GO" id="GO:0016829">
    <property type="term" value="F:lyase activity"/>
    <property type="evidence" value="ECO:0007669"/>
    <property type="project" value="UniProtKB-KW"/>
</dbReference>
<dbReference type="Gene3D" id="3.90.226.10">
    <property type="entry name" value="2-enoyl-CoA Hydratase, Chain A, domain 1"/>
    <property type="match status" value="2"/>
</dbReference>
<dbReference type="CDD" id="cd06558">
    <property type="entry name" value="crotonase-like"/>
    <property type="match status" value="1"/>
</dbReference>
<dbReference type="InterPro" id="IPR001753">
    <property type="entry name" value="Enoyl-CoA_hydra/iso"/>
</dbReference>
<dbReference type="SUPFAM" id="SSF52096">
    <property type="entry name" value="ClpP/crotonase"/>
    <property type="match status" value="2"/>
</dbReference>
<gene>
    <name evidence="1" type="primary">boxC</name>
    <name evidence="1" type="ORF">ACFFGG_09825</name>
</gene>
<dbReference type="PANTHER" id="PTHR11941:SF54">
    <property type="entry name" value="ENOYL-COA HYDRATASE, MITOCHONDRIAL"/>
    <property type="match status" value="1"/>
</dbReference>
<evidence type="ECO:0000313" key="2">
    <source>
        <dbReference type="Proteomes" id="UP001589834"/>
    </source>
</evidence>
<keyword evidence="1" id="KW-0456">Lyase</keyword>
<dbReference type="Pfam" id="PF00378">
    <property type="entry name" value="ECH_1"/>
    <property type="match status" value="1"/>
</dbReference>
<organism evidence="1 2">
    <name type="scientific">Ottowia pentelensis</name>
    <dbReference type="NCBI Taxonomy" id="511108"/>
    <lineage>
        <taxon>Bacteria</taxon>
        <taxon>Pseudomonadati</taxon>
        <taxon>Pseudomonadota</taxon>
        <taxon>Betaproteobacteria</taxon>
        <taxon>Burkholderiales</taxon>
        <taxon>Comamonadaceae</taxon>
        <taxon>Ottowia</taxon>
    </lineage>
</organism>
<dbReference type="PANTHER" id="PTHR11941">
    <property type="entry name" value="ENOYL-COA HYDRATASE-RELATED"/>
    <property type="match status" value="1"/>
</dbReference>
<accession>A0ABV6PSN3</accession>
<dbReference type="InterPro" id="IPR029045">
    <property type="entry name" value="ClpP/crotonase-like_dom_sf"/>
</dbReference>
<dbReference type="NCBIfam" id="TIGR03222">
    <property type="entry name" value="benzo_boxC"/>
    <property type="match status" value="1"/>
</dbReference>
<evidence type="ECO:0000313" key="1">
    <source>
        <dbReference type="EMBL" id="MFC0592856.1"/>
    </source>
</evidence>
<dbReference type="RefSeq" id="WP_377482623.1">
    <property type="nucleotide sequence ID" value="NZ_JBHLTN010000018.1"/>
</dbReference>
<dbReference type="EMBL" id="JBHLTN010000018">
    <property type="protein sequence ID" value="MFC0592856.1"/>
    <property type="molecule type" value="Genomic_DNA"/>
</dbReference>
<reference evidence="1 2" key="1">
    <citation type="submission" date="2024-09" db="EMBL/GenBank/DDBJ databases">
        <authorList>
            <person name="Sun Q."/>
            <person name="Mori K."/>
        </authorList>
    </citation>
    <scope>NUCLEOTIDE SEQUENCE [LARGE SCALE GENOMIC DNA]</scope>
    <source>
        <strain evidence="1 2">NCAIM B.02336</strain>
    </source>
</reference>
<protein>
    <submittedName>
        <fullName evidence="1">2,3-epoxybenzoyl-CoA dihydrolase</fullName>
        <ecNumber evidence="1">4.1.2.44</ecNumber>
    </submittedName>
</protein>
<dbReference type="Proteomes" id="UP001589834">
    <property type="component" value="Unassembled WGS sequence"/>
</dbReference>
<comment type="caution">
    <text evidence="1">The sequence shown here is derived from an EMBL/GenBank/DDBJ whole genome shotgun (WGS) entry which is preliminary data.</text>
</comment>
<name>A0ABV6PSN3_9BURK</name>
<keyword evidence="2" id="KW-1185">Reference proteome</keyword>